<protein>
    <submittedName>
        <fullName evidence="2">Uncharacterized protein</fullName>
    </submittedName>
</protein>
<evidence type="ECO:0000313" key="2">
    <source>
        <dbReference type="EMBL" id="KAK9001660.1"/>
    </source>
</evidence>
<dbReference type="EMBL" id="JBBPBN010000036">
    <property type="protein sequence ID" value="KAK9001660.1"/>
    <property type="molecule type" value="Genomic_DNA"/>
</dbReference>
<evidence type="ECO:0000256" key="1">
    <source>
        <dbReference type="SAM" id="MobiDB-lite"/>
    </source>
</evidence>
<gene>
    <name evidence="2" type="ORF">V6N11_083439</name>
</gene>
<proteinExistence type="predicted"/>
<name>A0ABR2QLW2_9ROSI</name>
<accession>A0ABR2QLW2</accession>
<feature type="region of interest" description="Disordered" evidence="1">
    <location>
        <begin position="1"/>
        <end position="54"/>
    </location>
</feature>
<organism evidence="2 3">
    <name type="scientific">Hibiscus sabdariffa</name>
    <name type="common">roselle</name>
    <dbReference type="NCBI Taxonomy" id="183260"/>
    <lineage>
        <taxon>Eukaryota</taxon>
        <taxon>Viridiplantae</taxon>
        <taxon>Streptophyta</taxon>
        <taxon>Embryophyta</taxon>
        <taxon>Tracheophyta</taxon>
        <taxon>Spermatophyta</taxon>
        <taxon>Magnoliopsida</taxon>
        <taxon>eudicotyledons</taxon>
        <taxon>Gunneridae</taxon>
        <taxon>Pentapetalae</taxon>
        <taxon>rosids</taxon>
        <taxon>malvids</taxon>
        <taxon>Malvales</taxon>
        <taxon>Malvaceae</taxon>
        <taxon>Malvoideae</taxon>
        <taxon>Hibiscus</taxon>
    </lineage>
</organism>
<feature type="region of interest" description="Disordered" evidence="1">
    <location>
        <begin position="93"/>
        <end position="116"/>
    </location>
</feature>
<dbReference type="Proteomes" id="UP001396334">
    <property type="component" value="Unassembled WGS sequence"/>
</dbReference>
<comment type="caution">
    <text evidence="2">The sequence shown here is derived from an EMBL/GenBank/DDBJ whole genome shotgun (WGS) entry which is preliminary data.</text>
</comment>
<keyword evidence="3" id="KW-1185">Reference proteome</keyword>
<sequence length="116" mass="12322">MEIGFSDNSGVVRKATSGVKDGTEPVPTNQGSQSDSLSASSRSGPSKAARVSKIQEKDEALNACFIGREANIAGYSNAIESNRHLGESELKGGEHAFEELNNDEQSYGEGKKNCRT</sequence>
<reference evidence="2 3" key="1">
    <citation type="journal article" date="2024" name="G3 (Bethesda)">
        <title>Genome assembly of Hibiscus sabdariffa L. provides insights into metabolisms of medicinal natural products.</title>
        <authorList>
            <person name="Kim T."/>
        </authorList>
    </citation>
    <scope>NUCLEOTIDE SEQUENCE [LARGE SCALE GENOMIC DNA]</scope>
    <source>
        <strain evidence="2">TK-2024</strain>
        <tissue evidence="2">Old leaves</tissue>
    </source>
</reference>
<evidence type="ECO:0000313" key="3">
    <source>
        <dbReference type="Proteomes" id="UP001396334"/>
    </source>
</evidence>
<feature type="compositionally biased region" description="Low complexity" evidence="1">
    <location>
        <begin position="32"/>
        <end position="46"/>
    </location>
</feature>